<keyword evidence="2" id="KW-0472">Membrane</keyword>
<feature type="region of interest" description="Disordered" evidence="1">
    <location>
        <begin position="102"/>
        <end position="122"/>
    </location>
</feature>
<dbReference type="EMBL" id="JBJQND010000002">
    <property type="protein sequence ID" value="KAL3887548.1"/>
    <property type="molecule type" value="Genomic_DNA"/>
</dbReference>
<evidence type="ECO:0000313" key="4">
    <source>
        <dbReference type="Proteomes" id="UP001634394"/>
    </source>
</evidence>
<proteinExistence type="predicted"/>
<feature type="transmembrane region" description="Helical" evidence="2">
    <location>
        <begin position="32"/>
        <end position="61"/>
    </location>
</feature>
<keyword evidence="2" id="KW-1133">Transmembrane helix</keyword>
<keyword evidence="2" id="KW-0812">Transmembrane</keyword>
<gene>
    <name evidence="3" type="ORF">ACJMK2_027487</name>
</gene>
<reference evidence="3 4" key="1">
    <citation type="submission" date="2024-11" db="EMBL/GenBank/DDBJ databases">
        <title>Chromosome-level genome assembly of the freshwater bivalve Anodonta woodiana.</title>
        <authorList>
            <person name="Chen X."/>
        </authorList>
    </citation>
    <scope>NUCLEOTIDE SEQUENCE [LARGE SCALE GENOMIC DNA]</scope>
    <source>
        <strain evidence="3">MN2024</strain>
        <tissue evidence="3">Gills</tissue>
    </source>
</reference>
<comment type="caution">
    <text evidence="3">The sequence shown here is derived from an EMBL/GenBank/DDBJ whole genome shotgun (WGS) entry which is preliminary data.</text>
</comment>
<organism evidence="3 4">
    <name type="scientific">Sinanodonta woodiana</name>
    <name type="common">Chinese pond mussel</name>
    <name type="synonym">Anodonta woodiana</name>
    <dbReference type="NCBI Taxonomy" id="1069815"/>
    <lineage>
        <taxon>Eukaryota</taxon>
        <taxon>Metazoa</taxon>
        <taxon>Spiralia</taxon>
        <taxon>Lophotrochozoa</taxon>
        <taxon>Mollusca</taxon>
        <taxon>Bivalvia</taxon>
        <taxon>Autobranchia</taxon>
        <taxon>Heteroconchia</taxon>
        <taxon>Palaeoheterodonta</taxon>
        <taxon>Unionida</taxon>
        <taxon>Unionoidea</taxon>
        <taxon>Unionidae</taxon>
        <taxon>Unioninae</taxon>
        <taxon>Sinanodonta</taxon>
    </lineage>
</organism>
<dbReference type="Proteomes" id="UP001634394">
    <property type="component" value="Unassembled WGS sequence"/>
</dbReference>
<evidence type="ECO:0000256" key="1">
    <source>
        <dbReference type="SAM" id="MobiDB-lite"/>
    </source>
</evidence>
<name>A0ABD3XRE2_SINWO</name>
<protein>
    <submittedName>
        <fullName evidence="3">Uncharacterized protein</fullName>
    </submittedName>
</protein>
<sequence>ATPISTTRPNYTDIGTTLSITTTTSRTLPVTVIIGVSVGGFLFILLLLIIVCCCCKCCWFYRCRKKETTDKYEANDMGNVNNHSKPKDGTPNVAYDLSTAPKVSSRNNEFKQARPNANMTEF</sequence>
<dbReference type="Gene3D" id="1.20.5.930">
    <property type="entry name" value="Bicelle-embedded integrin alpha(iib) transmembrane segment"/>
    <property type="match status" value="1"/>
</dbReference>
<evidence type="ECO:0000256" key="2">
    <source>
        <dbReference type="SAM" id="Phobius"/>
    </source>
</evidence>
<evidence type="ECO:0000313" key="3">
    <source>
        <dbReference type="EMBL" id="KAL3887548.1"/>
    </source>
</evidence>
<dbReference type="AlphaFoldDB" id="A0ABD3XRE2"/>
<keyword evidence="4" id="KW-1185">Reference proteome</keyword>
<accession>A0ABD3XRE2</accession>
<feature type="non-terminal residue" evidence="3">
    <location>
        <position position="1"/>
    </location>
</feature>